<keyword evidence="10" id="KW-0732">Signal</keyword>
<dbReference type="InterPro" id="IPR051045">
    <property type="entry name" value="TonB-dependent_transducer"/>
</dbReference>
<keyword evidence="4" id="KW-1003">Cell membrane</keyword>
<evidence type="ECO:0000256" key="8">
    <source>
        <dbReference type="ARBA" id="ARBA00022989"/>
    </source>
</evidence>
<feature type="chain" id="PRO_5045946268" description="TonB C-terminal domain-containing protein" evidence="10">
    <location>
        <begin position="21"/>
        <end position="191"/>
    </location>
</feature>
<evidence type="ECO:0000256" key="5">
    <source>
        <dbReference type="ARBA" id="ARBA00022519"/>
    </source>
</evidence>
<keyword evidence="7" id="KW-0653">Protein transport</keyword>
<evidence type="ECO:0000256" key="2">
    <source>
        <dbReference type="ARBA" id="ARBA00006555"/>
    </source>
</evidence>
<comment type="similarity">
    <text evidence="2">Belongs to the TonB family.</text>
</comment>
<evidence type="ECO:0000256" key="4">
    <source>
        <dbReference type="ARBA" id="ARBA00022475"/>
    </source>
</evidence>
<dbReference type="RefSeq" id="WP_188811701.1">
    <property type="nucleotide sequence ID" value="NZ_BMHT01000002.1"/>
</dbReference>
<reference evidence="13" key="1">
    <citation type="journal article" date="2019" name="Int. J. Syst. Evol. Microbiol.">
        <title>The Global Catalogue of Microorganisms (GCM) 10K type strain sequencing project: providing services to taxonomists for standard genome sequencing and annotation.</title>
        <authorList>
            <consortium name="The Broad Institute Genomics Platform"/>
            <consortium name="The Broad Institute Genome Sequencing Center for Infectious Disease"/>
            <person name="Wu L."/>
            <person name="Ma J."/>
        </authorList>
    </citation>
    <scope>NUCLEOTIDE SEQUENCE [LARGE SCALE GENOMIC DNA]</scope>
    <source>
        <strain evidence="13">CGMCC 1.15197</strain>
    </source>
</reference>
<dbReference type="InterPro" id="IPR006260">
    <property type="entry name" value="TonB/TolA_C"/>
</dbReference>
<dbReference type="SUPFAM" id="SSF74653">
    <property type="entry name" value="TolA/TonB C-terminal domain"/>
    <property type="match status" value="1"/>
</dbReference>
<comment type="caution">
    <text evidence="12">The sequence shown here is derived from an EMBL/GenBank/DDBJ whole genome shotgun (WGS) entry which is preliminary data.</text>
</comment>
<accession>A0ABQ1TQE9</accession>
<keyword evidence="5" id="KW-0997">Cell inner membrane</keyword>
<organism evidence="12 13">
    <name type="scientific">Hymenobacter cavernae</name>
    <dbReference type="NCBI Taxonomy" id="2044852"/>
    <lineage>
        <taxon>Bacteria</taxon>
        <taxon>Pseudomonadati</taxon>
        <taxon>Bacteroidota</taxon>
        <taxon>Cytophagia</taxon>
        <taxon>Cytophagales</taxon>
        <taxon>Hymenobacteraceae</taxon>
        <taxon>Hymenobacter</taxon>
    </lineage>
</organism>
<keyword evidence="9" id="KW-0472">Membrane</keyword>
<keyword evidence="8" id="KW-1133">Transmembrane helix</keyword>
<evidence type="ECO:0000256" key="3">
    <source>
        <dbReference type="ARBA" id="ARBA00022448"/>
    </source>
</evidence>
<dbReference type="InterPro" id="IPR037682">
    <property type="entry name" value="TonB_C"/>
</dbReference>
<proteinExistence type="inferred from homology"/>
<dbReference type="NCBIfam" id="TIGR01352">
    <property type="entry name" value="tonB_Cterm"/>
    <property type="match status" value="1"/>
</dbReference>
<dbReference type="PROSITE" id="PS52015">
    <property type="entry name" value="TONB_CTD"/>
    <property type="match status" value="1"/>
</dbReference>
<keyword evidence="3" id="KW-0813">Transport</keyword>
<evidence type="ECO:0000256" key="7">
    <source>
        <dbReference type="ARBA" id="ARBA00022927"/>
    </source>
</evidence>
<comment type="subcellular location">
    <subcellularLocation>
        <location evidence="1">Cell inner membrane</location>
        <topology evidence="1">Single-pass membrane protein</topology>
        <orientation evidence="1">Periplasmic side</orientation>
    </subcellularLocation>
</comment>
<sequence>MKYHLLFSVALVFTAASGWAQRIRTTEWESGMLEKGKKSGVWEYYAPTRDGKVMVQKYDHSTNKLLFYRPIEDIEYNVELQLGQWSRNHVDQPPLYLGGEQPLALFLAGNLIYPVRAQEAKMQGKVLVSFAIDTLGHASNHKIVLRVGGGCDEEALRVCRNIPNQWIPARKDGRAVAVQYELPVVFRMPTN</sequence>
<dbReference type="Gene3D" id="3.30.1150.10">
    <property type="match status" value="1"/>
</dbReference>
<evidence type="ECO:0000313" key="12">
    <source>
        <dbReference type="EMBL" id="GGF01322.1"/>
    </source>
</evidence>
<evidence type="ECO:0000256" key="1">
    <source>
        <dbReference type="ARBA" id="ARBA00004383"/>
    </source>
</evidence>
<dbReference type="Pfam" id="PF03544">
    <property type="entry name" value="TonB_C"/>
    <property type="match status" value="1"/>
</dbReference>
<dbReference type="EMBL" id="BMHT01000002">
    <property type="protein sequence ID" value="GGF01322.1"/>
    <property type="molecule type" value="Genomic_DNA"/>
</dbReference>
<keyword evidence="6" id="KW-0812">Transmembrane</keyword>
<evidence type="ECO:0000256" key="9">
    <source>
        <dbReference type="ARBA" id="ARBA00023136"/>
    </source>
</evidence>
<evidence type="ECO:0000259" key="11">
    <source>
        <dbReference type="PROSITE" id="PS52015"/>
    </source>
</evidence>
<dbReference type="PANTHER" id="PTHR33446">
    <property type="entry name" value="PROTEIN TONB-RELATED"/>
    <property type="match status" value="1"/>
</dbReference>
<gene>
    <name evidence="12" type="ORF">GCM10011383_10230</name>
</gene>
<dbReference type="Proteomes" id="UP000632273">
    <property type="component" value="Unassembled WGS sequence"/>
</dbReference>
<evidence type="ECO:0000256" key="6">
    <source>
        <dbReference type="ARBA" id="ARBA00022692"/>
    </source>
</evidence>
<feature type="domain" description="TonB C-terminal" evidence="11">
    <location>
        <begin position="98"/>
        <end position="191"/>
    </location>
</feature>
<evidence type="ECO:0000256" key="10">
    <source>
        <dbReference type="SAM" id="SignalP"/>
    </source>
</evidence>
<name>A0ABQ1TQE9_9BACT</name>
<protein>
    <recommendedName>
        <fullName evidence="11">TonB C-terminal domain-containing protein</fullName>
    </recommendedName>
</protein>
<feature type="signal peptide" evidence="10">
    <location>
        <begin position="1"/>
        <end position="20"/>
    </location>
</feature>
<keyword evidence="13" id="KW-1185">Reference proteome</keyword>
<dbReference type="PANTHER" id="PTHR33446:SF2">
    <property type="entry name" value="PROTEIN TONB"/>
    <property type="match status" value="1"/>
</dbReference>
<evidence type="ECO:0000313" key="13">
    <source>
        <dbReference type="Proteomes" id="UP000632273"/>
    </source>
</evidence>